<dbReference type="EMBL" id="SIYF01000393">
    <property type="protein sequence ID" value="TKK75052.1"/>
    <property type="molecule type" value="Genomic_DNA"/>
</dbReference>
<dbReference type="RefSeq" id="WP_002396818.1">
    <property type="nucleotide sequence ID" value="NZ_BJLX01000003.1"/>
</dbReference>
<reference evidence="1 4" key="1">
    <citation type="submission" date="2018-10" db="EMBL/GenBank/DDBJ databases">
        <title>Genotypes and phenotypes of Enterococci isolated from broiler chickens.</title>
        <authorList>
            <person name="Muhammad A.R."/>
            <person name="Diarra M.S."/>
        </authorList>
    </citation>
    <scope>NUCLEOTIDE SEQUENCE [LARGE SCALE GENOMIC DNA]</scope>
    <source>
        <strain evidence="1 4">LIT2 A36'</strain>
    </source>
</reference>
<reference evidence="3 6" key="2">
    <citation type="submission" date="2019-02" db="EMBL/GenBank/DDBJ databases">
        <title>Bacteria dissemination in different level of health care in South Africa: the effectiveness of infections prevention and control.</title>
        <authorList>
            <person name="Shobo C."/>
            <person name="Amoako D.G."/>
            <person name="Allam M."/>
            <person name="Ismail A."/>
            <person name="Bester L.A."/>
            <person name="Essack S.Y."/>
        </authorList>
    </citation>
    <scope>NUCLEOTIDE SEQUENCE [LARGE SCALE GENOMIC DNA]</scope>
    <source>
        <strain evidence="3 6">2SIL2</strain>
    </source>
</reference>
<evidence type="ECO:0000313" key="6">
    <source>
        <dbReference type="Proteomes" id="UP000305511"/>
    </source>
</evidence>
<evidence type="ECO:0000313" key="5">
    <source>
        <dbReference type="Proteomes" id="UP000292223"/>
    </source>
</evidence>
<protein>
    <submittedName>
        <fullName evidence="3">Uncharacterized protein</fullName>
    </submittedName>
</protein>
<dbReference type="Proteomes" id="UP000281488">
    <property type="component" value="Unassembled WGS sequence"/>
</dbReference>
<dbReference type="GeneID" id="60892414"/>
<evidence type="ECO:0000313" key="3">
    <source>
        <dbReference type="EMBL" id="TKK75052.1"/>
    </source>
</evidence>
<dbReference type="Proteomes" id="UP000305511">
    <property type="component" value="Unassembled WGS sequence"/>
</dbReference>
<dbReference type="AlphaFoldDB" id="A0A449DPU7"/>
<reference evidence="2 5" key="3">
    <citation type="submission" date="2019-02" db="EMBL/GenBank/DDBJ databases">
        <title>From farm to fork: dissemination of Tn554::fexA-optrA in linezolid-resistant Enterococcus faecalis clones from chicken feces and meat in Tunisia.</title>
        <authorList>
            <person name="Tedim A.P."/>
            <person name="Elghaieb H."/>
            <person name="Abbassi M.S."/>
            <person name="Novais C."/>
            <person name="Hassen A."/>
            <person name="Peixe L."/>
            <person name="Freitas A.R."/>
        </authorList>
    </citation>
    <scope>NUCLEOTIDE SEQUENCE [LARGE SCALE GENOMIC DNA]</scope>
    <source>
        <strain evidence="2 5">728T</strain>
    </source>
</reference>
<dbReference type="Proteomes" id="UP000292223">
    <property type="component" value="Unassembled WGS sequence"/>
</dbReference>
<evidence type="ECO:0000313" key="1">
    <source>
        <dbReference type="EMBL" id="ROX31902.1"/>
    </source>
</evidence>
<evidence type="ECO:0000313" key="2">
    <source>
        <dbReference type="EMBL" id="RYU33665.1"/>
    </source>
</evidence>
<accession>A0A449DPU7</accession>
<evidence type="ECO:0000313" key="4">
    <source>
        <dbReference type="Proteomes" id="UP000281488"/>
    </source>
</evidence>
<name>A0A449DPU7_ENTFL</name>
<proteinExistence type="predicted"/>
<sequence length="87" mass="10348">MRYSLEDRADNRINAVAAVYKDESKDLIRESNTHRCGVCGEEKTCTTILDFDNLIRKNMLNIKYDYKFNQCVALYDRKEEFNLVKRM</sequence>
<comment type="caution">
    <text evidence="3">The sequence shown here is derived from an EMBL/GenBank/DDBJ whole genome shotgun (WGS) entry which is preliminary data.</text>
</comment>
<gene>
    <name evidence="1" type="ORF">EGW16_10070</name>
    <name evidence="2" type="ORF">EU507_05850</name>
    <name evidence="3" type="ORF">EY666_14265</name>
</gene>
<dbReference type="EMBL" id="RKMZ01000005">
    <property type="protein sequence ID" value="ROX31902.1"/>
    <property type="molecule type" value="Genomic_DNA"/>
</dbReference>
<dbReference type="EMBL" id="SEWT01000003">
    <property type="protein sequence ID" value="RYU33665.1"/>
    <property type="molecule type" value="Genomic_DNA"/>
</dbReference>
<organism evidence="3 6">
    <name type="scientific">Enterococcus faecalis</name>
    <name type="common">Streptococcus faecalis</name>
    <dbReference type="NCBI Taxonomy" id="1351"/>
    <lineage>
        <taxon>Bacteria</taxon>
        <taxon>Bacillati</taxon>
        <taxon>Bacillota</taxon>
        <taxon>Bacilli</taxon>
        <taxon>Lactobacillales</taxon>
        <taxon>Enterococcaceae</taxon>
        <taxon>Enterococcus</taxon>
    </lineage>
</organism>